<dbReference type="GO" id="GO:0043565">
    <property type="term" value="F:sequence-specific DNA binding"/>
    <property type="evidence" value="ECO:0007669"/>
    <property type="project" value="InterPro"/>
</dbReference>
<evidence type="ECO:0000256" key="2">
    <source>
        <dbReference type="ARBA" id="ARBA00023125"/>
    </source>
</evidence>
<name>A0A1H1W4T0_9MICO</name>
<dbReference type="InterPro" id="IPR018062">
    <property type="entry name" value="HTH_AraC-typ_CS"/>
</dbReference>
<keyword evidence="3" id="KW-0804">Transcription</keyword>
<evidence type="ECO:0000313" key="6">
    <source>
        <dbReference type="Proteomes" id="UP000182126"/>
    </source>
</evidence>
<dbReference type="PROSITE" id="PS01124">
    <property type="entry name" value="HTH_ARAC_FAMILY_2"/>
    <property type="match status" value="1"/>
</dbReference>
<gene>
    <name evidence="5" type="ORF">SAMN04489809_3013</name>
</gene>
<keyword evidence="2" id="KW-0238">DNA-binding</keyword>
<reference evidence="5 6" key="1">
    <citation type="submission" date="2016-10" db="EMBL/GenBank/DDBJ databases">
        <authorList>
            <person name="de Groot N.N."/>
        </authorList>
    </citation>
    <scope>NUCLEOTIDE SEQUENCE [LARGE SCALE GENOMIC DNA]</scope>
    <source>
        <strain evidence="5 6">DSM 15019</strain>
    </source>
</reference>
<protein>
    <submittedName>
        <fullName evidence="5">Helix-turn-helix domain-containing protein</fullName>
    </submittedName>
</protein>
<accession>A0A1H1W4T0</accession>
<proteinExistence type="predicted"/>
<dbReference type="EMBL" id="LT629770">
    <property type="protein sequence ID" value="SDS91671.1"/>
    <property type="molecule type" value="Genomic_DNA"/>
</dbReference>
<dbReference type="PANTHER" id="PTHR46796">
    <property type="entry name" value="HTH-TYPE TRANSCRIPTIONAL ACTIVATOR RHAS-RELATED"/>
    <property type="match status" value="1"/>
</dbReference>
<dbReference type="InterPro" id="IPR046532">
    <property type="entry name" value="DUF6597"/>
</dbReference>
<dbReference type="SUPFAM" id="SSF46689">
    <property type="entry name" value="Homeodomain-like"/>
    <property type="match status" value="1"/>
</dbReference>
<dbReference type="GeneID" id="36299887"/>
<dbReference type="InterPro" id="IPR018060">
    <property type="entry name" value="HTH_AraC"/>
</dbReference>
<dbReference type="PROSITE" id="PS00041">
    <property type="entry name" value="HTH_ARAC_FAMILY_1"/>
    <property type="match status" value="1"/>
</dbReference>
<dbReference type="eggNOG" id="COG2207">
    <property type="taxonomic scope" value="Bacteria"/>
</dbReference>
<sequence length="259" mass="27793">MVDRTRGVLYPARLPSFHRLPPPAEAAALVAWFWIPEWSLPEGEVSRQEIVSYPAVNLVVAPEGVSISGATTRASTRELRGSGWAVGALLRPAAVPALTDDPPALIDAERAFDAPDLHAAVTTAMRTAPERRECAVAVFSAWLSQRVGPVGAAGRQANAMLDVLLGEGAALTPEEAATRLALSVRTLQRLTHRTVGLSPGAIIRRRRLQEAAQRLREEPETDLTALAAALGYADHAHLTRDFAAVLGLPPRDYRTRVSG</sequence>
<dbReference type="AlphaFoldDB" id="A0A1H1W4T0"/>
<dbReference type="RefSeq" id="WP_060921974.1">
    <property type="nucleotide sequence ID" value="NZ_LT629770.1"/>
</dbReference>
<dbReference type="Pfam" id="PF20240">
    <property type="entry name" value="DUF6597"/>
    <property type="match status" value="1"/>
</dbReference>
<organism evidence="5 6">
    <name type="scientific">Microbacterium paraoxydans</name>
    <dbReference type="NCBI Taxonomy" id="199592"/>
    <lineage>
        <taxon>Bacteria</taxon>
        <taxon>Bacillati</taxon>
        <taxon>Actinomycetota</taxon>
        <taxon>Actinomycetes</taxon>
        <taxon>Micrococcales</taxon>
        <taxon>Microbacteriaceae</taxon>
        <taxon>Microbacterium</taxon>
    </lineage>
</organism>
<dbReference type="GO" id="GO:0003700">
    <property type="term" value="F:DNA-binding transcription factor activity"/>
    <property type="evidence" value="ECO:0007669"/>
    <property type="project" value="InterPro"/>
</dbReference>
<dbReference type="SMART" id="SM00342">
    <property type="entry name" value="HTH_ARAC"/>
    <property type="match status" value="1"/>
</dbReference>
<dbReference type="InterPro" id="IPR050204">
    <property type="entry name" value="AraC_XylS_family_regulators"/>
</dbReference>
<dbReference type="InterPro" id="IPR009057">
    <property type="entry name" value="Homeodomain-like_sf"/>
</dbReference>
<dbReference type="Proteomes" id="UP000182126">
    <property type="component" value="Chromosome I"/>
</dbReference>
<evidence type="ECO:0000259" key="4">
    <source>
        <dbReference type="PROSITE" id="PS01124"/>
    </source>
</evidence>
<evidence type="ECO:0000256" key="3">
    <source>
        <dbReference type="ARBA" id="ARBA00023163"/>
    </source>
</evidence>
<feature type="domain" description="HTH araC/xylS-type" evidence="4">
    <location>
        <begin position="155"/>
        <end position="256"/>
    </location>
</feature>
<dbReference type="Pfam" id="PF12833">
    <property type="entry name" value="HTH_18"/>
    <property type="match status" value="1"/>
</dbReference>
<evidence type="ECO:0000313" key="5">
    <source>
        <dbReference type="EMBL" id="SDS91671.1"/>
    </source>
</evidence>
<dbReference type="Gene3D" id="1.10.10.60">
    <property type="entry name" value="Homeodomain-like"/>
    <property type="match status" value="1"/>
</dbReference>
<keyword evidence="1" id="KW-0805">Transcription regulation</keyword>
<evidence type="ECO:0000256" key="1">
    <source>
        <dbReference type="ARBA" id="ARBA00023015"/>
    </source>
</evidence>